<evidence type="ECO:0000256" key="1">
    <source>
        <dbReference type="ARBA" id="ARBA00008580"/>
    </source>
</evidence>
<evidence type="ECO:0000313" key="3">
    <source>
        <dbReference type="EMBL" id="QTD51924.1"/>
    </source>
</evidence>
<dbReference type="NCBIfam" id="TIGR02606">
    <property type="entry name" value="antidote_CC2985"/>
    <property type="match status" value="1"/>
</dbReference>
<accession>A0A8A4TRY3</accession>
<dbReference type="PANTHER" id="PTHR36582:SF2">
    <property type="entry name" value="ANTITOXIN PARD"/>
    <property type="match status" value="1"/>
</dbReference>
<dbReference type="GO" id="GO:0006355">
    <property type="term" value="P:regulation of DNA-templated transcription"/>
    <property type="evidence" value="ECO:0007669"/>
    <property type="project" value="InterPro"/>
</dbReference>
<comment type="similarity">
    <text evidence="1">Belongs to the ParD antitoxin family.</text>
</comment>
<dbReference type="EMBL" id="CP071793">
    <property type="protein sequence ID" value="QTD51924.1"/>
    <property type="molecule type" value="Genomic_DNA"/>
</dbReference>
<dbReference type="RefSeq" id="WP_237382037.1">
    <property type="nucleotide sequence ID" value="NZ_CP071793.1"/>
</dbReference>
<dbReference type="SUPFAM" id="SSF47598">
    <property type="entry name" value="Ribbon-helix-helix"/>
    <property type="match status" value="1"/>
</dbReference>
<proteinExistence type="inferred from homology"/>
<gene>
    <name evidence="3" type="ORF">J3U87_05580</name>
</gene>
<dbReference type="KEGG" id="scor:J3U87_05580"/>
<organism evidence="3 4">
    <name type="scientific">Sulfidibacter corallicola</name>
    <dbReference type="NCBI Taxonomy" id="2818388"/>
    <lineage>
        <taxon>Bacteria</taxon>
        <taxon>Pseudomonadati</taxon>
        <taxon>Acidobacteriota</taxon>
        <taxon>Holophagae</taxon>
        <taxon>Acanthopleuribacterales</taxon>
        <taxon>Acanthopleuribacteraceae</taxon>
        <taxon>Sulfidibacter</taxon>
    </lineage>
</organism>
<reference evidence="3" key="1">
    <citation type="submission" date="2021-03" db="EMBL/GenBank/DDBJ databases">
        <title>Acanthopleuribacteraceae sp. M133.</title>
        <authorList>
            <person name="Wang G."/>
        </authorList>
    </citation>
    <scope>NUCLEOTIDE SEQUENCE</scope>
    <source>
        <strain evidence="3">M133</strain>
    </source>
</reference>
<evidence type="ECO:0000256" key="2">
    <source>
        <dbReference type="ARBA" id="ARBA00022649"/>
    </source>
</evidence>
<dbReference type="InterPro" id="IPR010985">
    <property type="entry name" value="Ribbon_hlx_hlx"/>
</dbReference>
<dbReference type="InterPro" id="IPR022789">
    <property type="entry name" value="ParD"/>
</dbReference>
<evidence type="ECO:0000313" key="4">
    <source>
        <dbReference type="Proteomes" id="UP000663929"/>
    </source>
</evidence>
<protein>
    <submittedName>
        <fullName evidence="3">Type II toxin-antitoxin system ParD family antitoxin</fullName>
    </submittedName>
</protein>
<sequence length="86" mass="9925">MHISLTPELEKLIQSKVETGLYNNPSEVICEALRFMEQNQDQVHYMKLNTLRSLLADGERQIAENEGTLLHDTLGIQKFFEHIKGQ</sequence>
<keyword evidence="2" id="KW-1277">Toxin-antitoxin system</keyword>
<dbReference type="InterPro" id="IPR038296">
    <property type="entry name" value="ParD_sf"/>
</dbReference>
<dbReference type="PANTHER" id="PTHR36582">
    <property type="entry name" value="ANTITOXIN PARD"/>
    <property type="match status" value="1"/>
</dbReference>
<dbReference type="Proteomes" id="UP000663929">
    <property type="component" value="Chromosome"/>
</dbReference>
<dbReference type="Gene3D" id="6.10.10.120">
    <property type="entry name" value="Antitoxin ParD1-like"/>
    <property type="match status" value="1"/>
</dbReference>
<keyword evidence="4" id="KW-1185">Reference proteome</keyword>
<name>A0A8A4TRY3_SULCO</name>
<dbReference type="AlphaFoldDB" id="A0A8A4TRY3"/>
<dbReference type="Pfam" id="PF03693">
    <property type="entry name" value="ParD_antitoxin"/>
    <property type="match status" value="1"/>
</dbReference>